<dbReference type="OrthoDB" id="10029326at2759"/>
<feature type="compositionally biased region" description="Basic residues" evidence="1">
    <location>
        <begin position="281"/>
        <end position="295"/>
    </location>
</feature>
<accession>A0A1S8B9Z4</accession>
<protein>
    <recommendedName>
        <fullName evidence="4">FAD-binding domain-containing protein</fullName>
    </recommendedName>
</protein>
<dbReference type="Gene3D" id="3.50.50.60">
    <property type="entry name" value="FAD/NAD(P)-binding domain"/>
    <property type="match status" value="2"/>
</dbReference>
<dbReference type="Proteomes" id="UP000190776">
    <property type="component" value="Unassembled WGS sequence"/>
</dbReference>
<dbReference type="EMBL" id="MSZU01000095">
    <property type="protein sequence ID" value="OMP84357.1"/>
    <property type="molecule type" value="Genomic_DNA"/>
</dbReference>
<organism evidence="2 3">
    <name type="scientific">Diplodia seriata</name>
    <dbReference type="NCBI Taxonomy" id="420778"/>
    <lineage>
        <taxon>Eukaryota</taxon>
        <taxon>Fungi</taxon>
        <taxon>Dikarya</taxon>
        <taxon>Ascomycota</taxon>
        <taxon>Pezizomycotina</taxon>
        <taxon>Dothideomycetes</taxon>
        <taxon>Dothideomycetes incertae sedis</taxon>
        <taxon>Botryosphaeriales</taxon>
        <taxon>Botryosphaeriaceae</taxon>
        <taxon>Diplodia</taxon>
    </lineage>
</organism>
<dbReference type="InterPro" id="IPR050562">
    <property type="entry name" value="FAD_mOase_fung"/>
</dbReference>
<evidence type="ECO:0000313" key="3">
    <source>
        <dbReference type="Proteomes" id="UP000190776"/>
    </source>
</evidence>
<dbReference type="STRING" id="420778.A0A1S8B9Z4"/>
<proteinExistence type="predicted"/>
<evidence type="ECO:0000256" key="1">
    <source>
        <dbReference type="SAM" id="MobiDB-lite"/>
    </source>
</evidence>
<comment type="caution">
    <text evidence="2">The sequence shown here is derived from an EMBL/GenBank/DDBJ whole genome shotgun (WGS) entry which is preliminary data.</text>
</comment>
<evidence type="ECO:0008006" key="4">
    <source>
        <dbReference type="Google" id="ProtNLM"/>
    </source>
</evidence>
<sequence length="338" mass="38337">MAPHNFEVLIAGSSISRMVLALILERLDIDFLVLETYPEIARQVGASIGFFPNGRILDQLGCYDDLRAKFQLGMMDIYFRSPWRGNTLWQGQCRESKTKSLTDGLRRHGYEPTSVDRLKPISGQGGNSAIESAAVLATELINALKALPDKTTPSDGQITTAFQRKQDCRRERLVQIVDAGHNHQSLMAVETPRLEFVATHIVPLGGMEGTFEGFATAVLPAERLSALPMSRRLHIQSHHRRRLRHSFNARQGDYDARPCPDPQRPARAAHRLHQHPLRRRHPYHHHATLRRRRPHQPQPGRPLCPVRLPPRRLLLHHPHLGPSNPTVPPTHHFDFVVT</sequence>
<dbReference type="InterPro" id="IPR036188">
    <property type="entry name" value="FAD/NAD-bd_sf"/>
</dbReference>
<name>A0A1S8B9Z4_9PEZI</name>
<feature type="region of interest" description="Disordered" evidence="1">
    <location>
        <begin position="281"/>
        <end position="302"/>
    </location>
</feature>
<dbReference type="PANTHER" id="PTHR47356">
    <property type="entry name" value="FAD-DEPENDENT MONOOXYGENASE ASQG-RELATED"/>
    <property type="match status" value="1"/>
</dbReference>
<dbReference type="AlphaFoldDB" id="A0A1S8B9Z4"/>
<reference evidence="2 3" key="1">
    <citation type="submission" date="2017-01" db="EMBL/GenBank/DDBJ databases">
        <title>Draft genome sequence of Diplodia seriata F98.1, a fungal species involved in grapevine trunk diseases.</title>
        <authorList>
            <person name="Robert-Siegwald G."/>
            <person name="Vallet J."/>
            <person name="Abou-Mansour E."/>
            <person name="Xu J."/>
            <person name="Rey P."/>
            <person name="Bertsch C."/>
            <person name="Rego C."/>
            <person name="Larignon P."/>
            <person name="Fontaine F."/>
            <person name="Lebrun M.-H."/>
        </authorList>
    </citation>
    <scope>NUCLEOTIDE SEQUENCE [LARGE SCALE GENOMIC DNA]</scope>
    <source>
        <strain evidence="2 3">F98.1</strain>
    </source>
</reference>
<dbReference type="GO" id="GO:0004497">
    <property type="term" value="F:monooxygenase activity"/>
    <property type="evidence" value="ECO:0007669"/>
    <property type="project" value="InterPro"/>
</dbReference>
<gene>
    <name evidence="2" type="ORF">BK809_0000364</name>
</gene>
<dbReference type="SUPFAM" id="SSF51905">
    <property type="entry name" value="FAD/NAD(P)-binding domain"/>
    <property type="match status" value="1"/>
</dbReference>
<evidence type="ECO:0000313" key="2">
    <source>
        <dbReference type="EMBL" id="OMP84357.1"/>
    </source>
</evidence>
<dbReference type="PANTHER" id="PTHR47356:SF2">
    <property type="entry name" value="FAD-BINDING DOMAIN-CONTAINING PROTEIN-RELATED"/>
    <property type="match status" value="1"/>
</dbReference>